<evidence type="ECO:0000313" key="1">
    <source>
        <dbReference type="EMBL" id="CAD8090989.1"/>
    </source>
</evidence>
<dbReference type="EMBL" id="CAJJDN010000057">
    <property type="protein sequence ID" value="CAD8090989.1"/>
    <property type="molecule type" value="Genomic_DNA"/>
</dbReference>
<dbReference type="AlphaFoldDB" id="A0A8S1NI65"/>
<comment type="caution">
    <text evidence="1">The sequence shown here is derived from an EMBL/GenBank/DDBJ whole genome shotgun (WGS) entry which is preliminary data.</text>
</comment>
<reference evidence="1" key="1">
    <citation type="submission" date="2021-01" db="EMBL/GenBank/DDBJ databases">
        <authorList>
            <consortium name="Genoscope - CEA"/>
            <person name="William W."/>
        </authorList>
    </citation>
    <scope>NUCLEOTIDE SEQUENCE</scope>
</reference>
<dbReference type="Proteomes" id="UP000692954">
    <property type="component" value="Unassembled WGS sequence"/>
</dbReference>
<proteinExistence type="predicted"/>
<evidence type="ECO:0000313" key="2">
    <source>
        <dbReference type="Proteomes" id="UP000692954"/>
    </source>
</evidence>
<accession>A0A8S1NI65</accession>
<sequence>MKLLMQNQSLKMSRNQLCKQLIIFQQMKYHIALFIFVNLELYQKLDQIKSIFSIDQQIEECILQLSRLLSAFSNLLLIYRRKIHILNFIKNKQEYYKIYNCNDAFFFKFIHQYVTELIEIKKKKNQKKIQQKKLLRDNFDEIKRKIVIINQFINFIIDLRELNLLQLNCYQINKLFIKILLILQKSNFHKL</sequence>
<gene>
    <name evidence="1" type="ORF">PSON_ATCC_30995.1.T0570026</name>
</gene>
<organism evidence="1 2">
    <name type="scientific">Paramecium sonneborni</name>
    <dbReference type="NCBI Taxonomy" id="65129"/>
    <lineage>
        <taxon>Eukaryota</taxon>
        <taxon>Sar</taxon>
        <taxon>Alveolata</taxon>
        <taxon>Ciliophora</taxon>
        <taxon>Intramacronucleata</taxon>
        <taxon>Oligohymenophorea</taxon>
        <taxon>Peniculida</taxon>
        <taxon>Parameciidae</taxon>
        <taxon>Paramecium</taxon>
    </lineage>
</organism>
<keyword evidence="2" id="KW-1185">Reference proteome</keyword>
<protein>
    <submittedName>
        <fullName evidence="1">Uncharacterized protein</fullName>
    </submittedName>
</protein>
<name>A0A8S1NI65_9CILI</name>